<name>A4G3C3_HERAR</name>
<evidence type="ECO:0000313" key="1">
    <source>
        <dbReference type="EMBL" id="CAL61010.1"/>
    </source>
</evidence>
<reference evidence="1 2" key="1">
    <citation type="journal article" date="2007" name="PLoS Genet.">
        <title>A tale of two oxidation states: bacterial colonization of arsenic-rich environments.</title>
        <authorList>
            <person name="Muller D."/>
            <person name="Medigue C."/>
            <person name="Koechler S."/>
            <person name="Barbe V."/>
            <person name="Barakat M."/>
            <person name="Talla E."/>
            <person name="Bonnefoy V."/>
            <person name="Krin E."/>
            <person name="Arsene-Ploetze F."/>
            <person name="Carapito C."/>
            <person name="Chandler M."/>
            <person name="Cournoyer B."/>
            <person name="Cruveiller S."/>
            <person name="Dossat C."/>
            <person name="Duval S."/>
            <person name="Heymann M."/>
            <person name="Leize E."/>
            <person name="Lieutaud A."/>
            <person name="Lievremont D."/>
            <person name="Makita Y."/>
            <person name="Mangenot S."/>
            <person name="Nitschke W."/>
            <person name="Ortet P."/>
            <person name="Perdrial N."/>
            <person name="Schoepp B."/>
            <person name="Siguier N."/>
            <person name="Simeonova D.D."/>
            <person name="Rouy Z."/>
            <person name="Segurens B."/>
            <person name="Turlin E."/>
            <person name="Vallenet D."/>
            <person name="Van Dorsselaer A."/>
            <person name="Weiss S."/>
            <person name="Weissenbach J."/>
            <person name="Lett M.C."/>
            <person name="Danchin A."/>
            <person name="Bertin P.N."/>
        </authorList>
    </citation>
    <scope>NUCLEOTIDE SEQUENCE [LARGE SCALE GENOMIC DNA]</scope>
    <source>
        <strain evidence="2">ULPAs1</strain>
    </source>
</reference>
<dbReference type="KEGG" id="har:HEAR0821"/>
<organism evidence="1 2">
    <name type="scientific">Herminiimonas arsenicoxydans</name>
    <dbReference type="NCBI Taxonomy" id="204773"/>
    <lineage>
        <taxon>Bacteria</taxon>
        <taxon>Pseudomonadati</taxon>
        <taxon>Pseudomonadota</taxon>
        <taxon>Betaproteobacteria</taxon>
        <taxon>Burkholderiales</taxon>
        <taxon>Oxalobacteraceae</taxon>
        <taxon>Herminiimonas</taxon>
    </lineage>
</organism>
<sequence>MFHPSLCVLRIKIFYRSSEDVVLHAKTVRCMSLHQCMRRVVNSPIMHAPRRIKFMHGTLK</sequence>
<proteinExistence type="predicted"/>
<dbReference type="Proteomes" id="UP000006697">
    <property type="component" value="Chromosome"/>
</dbReference>
<dbReference type="EMBL" id="CU207211">
    <property type="protein sequence ID" value="CAL61010.1"/>
    <property type="molecule type" value="Genomic_DNA"/>
</dbReference>
<dbReference type="AlphaFoldDB" id="A4G3C3"/>
<keyword evidence="2" id="KW-1185">Reference proteome</keyword>
<dbReference type="HOGENOM" id="CLU_2935233_0_0_4"/>
<accession>A4G3C3</accession>
<evidence type="ECO:0000313" key="2">
    <source>
        <dbReference type="Proteomes" id="UP000006697"/>
    </source>
</evidence>
<protein>
    <submittedName>
        <fullName evidence="1">Uncharacterized protein</fullName>
    </submittedName>
</protein>
<gene>
    <name evidence="1" type="ordered locus">HEAR0821</name>
</gene>